<proteinExistence type="predicted"/>
<comment type="caution">
    <text evidence="1">The sequence shown here is derived from an EMBL/GenBank/DDBJ whole genome shotgun (WGS) entry which is preliminary data.</text>
</comment>
<name>A0ABV0CR29_9NEIS</name>
<reference evidence="1 2" key="1">
    <citation type="submission" date="2023-12" db="EMBL/GenBank/DDBJ databases">
        <title>Chromobacterium sp. strain TRC.1.1.SA producing antimicrobial pigment.</title>
        <authorList>
            <person name="Verma N."/>
            <person name="Choksket S."/>
            <person name="Pinnaka A.K."/>
            <person name="Korpole S."/>
        </authorList>
    </citation>
    <scope>NUCLEOTIDE SEQUENCE [LARGE SCALE GENOMIC DNA]</scope>
    <source>
        <strain evidence="1 2">TRC1.1.SA</strain>
    </source>
</reference>
<protein>
    <recommendedName>
        <fullName evidence="3">Transposase</fullName>
    </recommendedName>
</protein>
<evidence type="ECO:0008006" key="3">
    <source>
        <dbReference type="Google" id="ProtNLM"/>
    </source>
</evidence>
<dbReference type="Proteomes" id="UP001405405">
    <property type="component" value="Unassembled WGS sequence"/>
</dbReference>
<gene>
    <name evidence="1" type="ORF">VA599_23050</name>
</gene>
<evidence type="ECO:0000313" key="1">
    <source>
        <dbReference type="EMBL" id="MEN7433626.1"/>
    </source>
</evidence>
<feature type="non-terminal residue" evidence="1">
    <location>
        <position position="1"/>
    </location>
</feature>
<dbReference type="EMBL" id="JAYFSJ010000024">
    <property type="protein sequence ID" value="MEN7433626.1"/>
    <property type="molecule type" value="Genomic_DNA"/>
</dbReference>
<sequence>WRAQRRQRTVVQTQPRACHHCNHTALQDYEIDITVLSWVCGESLAKCENIFPLLILMTLLTQ</sequence>
<evidence type="ECO:0000313" key="2">
    <source>
        <dbReference type="Proteomes" id="UP001405405"/>
    </source>
</evidence>
<dbReference type="RefSeq" id="WP_346790830.1">
    <property type="nucleotide sequence ID" value="NZ_JAYFSJ010000024.1"/>
</dbReference>
<keyword evidence="2" id="KW-1185">Reference proteome</keyword>
<organism evidence="1 2">
    <name type="scientific">Chromobacterium indicum</name>
    <dbReference type="NCBI Taxonomy" id="3110228"/>
    <lineage>
        <taxon>Bacteria</taxon>
        <taxon>Pseudomonadati</taxon>
        <taxon>Pseudomonadota</taxon>
        <taxon>Betaproteobacteria</taxon>
        <taxon>Neisseriales</taxon>
        <taxon>Chromobacteriaceae</taxon>
        <taxon>Chromobacterium</taxon>
    </lineage>
</organism>
<accession>A0ABV0CR29</accession>